<dbReference type="Proteomes" id="UP000516052">
    <property type="component" value="Chromosome"/>
</dbReference>
<dbReference type="AlphaFoldDB" id="A0A7H0I971"/>
<proteinExistence type="predicted"/>
<evidence type="ECO:0000256" key="1">
    <source>
        <dbReference type="SAM" id="MobiDB-lite"/>
    </source>
</evidence>
<dbReference type="EMBL" id="CP060828">
    <property type="protein sequence ID" value="QNP69337.1"/>
    <property type="molecule type" value="Genomic_DNA"/>
</dbReference>
<dbReference type="Pfam" id="PF17648">
    <property type="entry name" value="Luciferase"/>
    <property type="match status" value="1"/>
</dbReference>
<name>A0A7H0I971_9ACTN</name>
<evidence type="ECO:0000313" key="4">
    <source>
        <dbReference type="Proteomes" id="UP000516052"/>
    </source>
</evidence>
<evidence type="ECO:0000313" key="3">
    <source>
        <dbReference type="EMBL" id="QNP69337.1"/>
    </source>
</evidence>
<dbReference type="RefSeq" id="WP_187746376.1">
    <property type="nucleotide sequence ID" value="NZ_CP060828.1"/>
</dbReference>
<feature type="domain" description="Luciferase" evidence="2">
    <location>
        <begin position="104"/>
        <end position="169"/>
    </location>
</feature>
<dbReference type="InterPro" id="IPR040841">
    <property type="entry name" value="Luciferase_dom"/>
</dbReference>
<dbReference type="PANTHER" id="PTHR38695:SF1">
    <property type="entry name" value="AMINO ACID PERMEASE_ SLC12A DOMAIN-CONTAINING PROTEIN"/>
    <property type="match status" value="1"/>
</dbReference>
<dbReference type="InterPro" id="IPR048273">
    <property type="entry name" value="Luciferase"/>
</dbReference>
<evidence type="ECO:0000259" key="2">
    <source>
        <dbReference type="Pfam" id="PF17648"/>
    </source>
</evidence>
<feature type="region of interest" description="Disordered" evidence="1">
    <location>
        <begin position="25"/>
        <end position="48"/>
    </location>
</feature>
<accession>A0A7H0I971</accession>
<keyword evidence="4" id="KW-1185">Reference proteome</keyword>
<dbReference type="KEGG" id="sroi:IAG44_07730"/>
<reference evidence="3 4" key="1">
    <citation type="submission" date="2020-08" db="EMBL/GenBank/DDBJ databases">
        <title>A novel species.</title>
        <authorList>
            <person name="Gao J."/>
        </authorList>
    </citation>
    <scope>NUCLEOTIDE SEQUENCE [LARGE SCALE GENOMIC DNA]</scope>
    <source>
        <strain evidence="3 4">CRXT-G-22</strain>
    </source>
</reference>
<dbReference type="PANTHER" id="PTHR38695">
    <property type="entry name" value="AMINO ACID PERMEASE_ SLC12A DOMAIN-CONTAINING PROTEIN"/>
    <property type="match status" value="1"/>
</dbReference>
<organism evidence="3 4">
    <name type="scientific">Streptomyces roseirectus</name>
    <dbReference type="NCBI Taxonomy" id="2768066"/>
    <lineage>
        <taxon>Bacteria</taxon>
        <taxon>Bacillati</taxon>
        <taxon>Actinomycetota</taxon>
        <taxon>Actinomycetes</taxon>
        <taxon>Kitasatosporales</taxon>
        <taxon>Streptomycetaceae</taxon>
        <taxon>Streptomyces</taxon>
    </lineage>
</organism>
<gene>
    <name evidence="3" type="ORF">IAG44_07730</name>
</gene>
<sequence length="175" mass="19341">MTNALFVRDSGIPLRRDMAVEPSVLSALPPRKGPRPATTGREIPHDQLEDFSPPEIRAALIARAQALPGVFMTQSQVSEPSSLALRLNKENRAFDAFLHPSVDEFGHIHRTGFMHLTVPLESLGALTELGWVEPHPISRRPEFPSGIVMLYAPRDADELEVAATVMRASYELAVR</sequence>
<protein>
    <recommendedName>
        <fullName evidence="2">Luciferase domain-containing protein</fullName>
    </recommendedName>
</protein>